<proteinExistence type="predicted"/>
<dbReference type="EMBL" id="AJWY01011141">
    <property type="protein sequence ID" value="EKC53571.1"/>
    <property type="molecule type" value="Genomic_DNA"/>
</dbReference>
<reference evidence="2" key="1">
    <citation type="journal article" date="2013" name="Environ. Microbiol.">
        <title>Microbiota from the distal guts of lean and obese adolescents exhibit partial functional redundancy besides clear differences in community structure.</title>
        <authorList>
            <person name="Ferrer M."/>
            <person name="Ruiz A."/>
            <person name="Lanza F."/>
            <person name="Haange S.B."/>
            <person name="Oberbach A."/>
            <person name="Till H."/>
            <person name="Bargiela R."/>
            <person name="Campoy C."/>
            <person name="Segura M.T."/>
            <person name="Richter M."/>
            <person name="von Bergen M."/>
            <person name="Seifert J."/>
            <person name="Suarez A."/>
        </authorList>
    </citation>
    <scope>NUCLEOTIDE SEQUENCE</scope>
</reference>
<feature type="region of interest" description="Disordered" evidence="1">
    <location>
        <begin position="27"/>
        <end position="49"/>
    </location>
</feature>
<dbReference type="AlphaFoldDB" id="K1T284"/>
<organism evidence="2">
    <name type="scientific">human gut metagenome</name>
    <dbReference type="NCBI Taxonomy" id="408170"/>
    <lineage>
        <taxon>unclassified sequences</taxon>
        <taxon>metagenomes</taxon>
        <taxon>organismal metagenomes</taxon>
    </lineage>
</organism>
<comment type="caution">
    <text evidence="2">The sequence shown here is derived from an EMBL/GenBank/DDBJ whole genome shotgun (WGS) entry which is preliminary data.</text>
</comment>
<accession>K1T284</accession>
<evidence type="ECO:0000313" key="2">
    <source>
        <dbReference type="EMBL" id="EKC53571.1"/>
    </source>
</evidence>
<name>K1T284_9ZZZZ</name>
<protein>
    <submittedName>
        <fullName evidence="2">Uncharacterized protein</fullName>
    </submittedName>
</protein>
<feature type="compositionally biased region" description="Acidic residues" evidence="1">
    <location>
        <begin position="40"/>
        <end position="49"/>
    </location>
</feature>
<gene>
    <name evidence="2" type="ORF">LEA_16304</name>
</gene>
<feature type="non-terminal residue" evidence="2">
    <location>
        <position position="1"/>
    </location>
</feature>
<sequence length="49" mass="5196">CKGCGIAKFFPGVPQVLQDVENNTLPDPLSVTPRTTLPVDGEENVENVG</sequence>
<evidence type="ECO:0000256" key="1">
    <source>
        <dbReference type="SAM" id="MobiDB-lite"/>
    </source>
</evidence>